<comment type="caution">
    <text evidence="2">The sequence shown here is derived from an EMBL/GenBank/DDBJ whole genome shotgun (WGS) entry which is preliminary data.</text>
</comment>
<dbReference type="EMBL" id="LUCH01001064">
    <property type="protein sequence ID" value="KAF5403745.1"/>
    <property type="molecule type" value="Genomic_DNA"/>
</dbReference>
<proteinExistence type="predicted"/>
<dbReference type="Proteomes" id="UP000748531">
    <property type="component" value="Unassembled WGS sequence"/>
</dbReference>
<feature type="region of interest" description="Disordered" evidence="1">
    <location>
        <begin position="1"/>
        <end position="52"/>
    </location>
</feature>
<dbReference type="AlphaFoldDB" id="A0A8J4T3U6"/>
<evidence type="ECO:0000313" key="2">
    <source>
        <dbReference type="EMBL" id="KAF5403745.1"/>
    </source>
</evidence>
<reference evidence="2" key="1">
    <citation type="submission" date="2019-05" db="EMBL/GenBank/DDBJ databases">
        <title>Annotation for the trematode Paragonimus heterotremus.</title>
        <authorList>
            <person name="Choi Y.-J."/>
        </authorList>
    </citation>
    <scope>NUCLEOTIDE SEQUENCE</scope>
    <source>
        <strain evidence="2">LC</strain>
    </source>
</reference>
<organism evidence="2 3">
    <name type="scientific">Paragonimus heterotremus</name>
    <dbReference type="NCBI Taxonomy" id="100268"/>
    <lineage>
        <taxon>Eukaryota</taxon>
        <taxon>Metazoa</taxon>
        <taxon>Spiralia</taxon>
        <taxon>Lophotrochozoa</taxon>
        <taxon>Platyhelminthes</taxon>
        <taxon>Trematoda</taxon>
        <taxon>Digenea</taxon>
        <taxon>Plagiorchiida</taxon>
        <taxon>Troglotremata</taxon>
        <taxon>Troglotrematidae</taxon>
        <taxon>Paragonimus</taxon>
    </lineage>
</organism>
<accession>A0A8J4T3U6</accession>
<evidence type="ECO:0000256" key="1">
    <source>
        <dbReference type="SAM" id="MobiDB-lite"/>
    </source>
</evidence>
<dbReference type="OrthoDB" id="193931at2759"/>
<gene>
    <name evidence="2" type="ORF">PHET_02561</name>
</gene>
<protein>
    <submittedName>
        <fullName evidence="2">Uncharacterized protein</fullName>
    </submittedName>
</protein>
<keyword evidence="3" id="KW-1185">Reference proteome</keyword>
<evidence type="ECO:0000313" key="3">
    <source>
        <dbReference type="Proteomes" id="UP000748531"/>
    </source>
</evidence>
<name>A0A8J4T3U6_9TREM</name>
<feature type="compositionally biased region" description="Polar residues" evidence="1">
    <location>
        <begin position="12"/>
        <end position="52"/>
    </location>
</feature>
<sequence length="137" mass="14693">MSGTNHPGPMTTDISRSNAVHPTSSQSSKWQSTGRLSASGSQPTIASQQNCLGSVEVMERNAVYDEELDMATVASEEHSIQGQSTGKTELEAARLLLDLGVTKEELLASNNLDSRSAVTGAYRIILHRLHRQVSLAS</sequence>